<feature type="transmembrane region" description="Helical" evidence="10">
    <location>
        <begin position="203"/>
        <end position="228"/>
    </location>
</feature>
<dbReference type="AlphaFoldDB" id="U4LW10"/>
<gene>
    <name evidence="11" type="ORF">PCON_14075</name>
</gene>
<keyword evidence="4" id="KW-0926">Vacuole</keyword>
<dbReference type="OrthoDB" id="199930at2759"/>
<evidence type="ECO:0000313" key="12">
    <source>
        <dbReference type="Proteomes" id="UP000018144"/>
    </source>
</evidence>
<dbReference type="SUPFAM" id="SSF103473">
    <property type="entry name" value="MFS general substrate transporter"/>
    <property type="match status" value="1"/>
</dbReference>
<evidence type="ECO:0000256" key="2">
    <source>
        <dbReference type="ARBA" id="ARBA00008335"/>
    </source>
</evidence>
<feature type="transmembrane region" description="Helical" evidence="10">
    <location>
        <begin position="485"/>
        <end position="503"/>
    </location>
</feature>
<feature type="transmembrane region" description="Helical" evidence="10">
    <location>
        <begin position="445"/>
        <end position="465"/>
    </location>
</feature>
<proteinExistence type="inferred from homology"/>
<feature type="transmembrane region" description="Helical" evidence="10">
    <location>
        <begin position="112"/>
        <end position="132"/>
    </location>
</feature>
<feature type="transmembrane region" description="Helical" evidence="10">
    <location>
        <begin position="240"/>
        <end position="259"/>
    </location>
</feature>
<organism evidence="11 12">
    <name type="scientific">Pyronema omphalodes (strain CBS 100304)</name>
    <name type="common">Pyronema confluens</name>
    <dbReference type="NCBI Taxonomy" id="1076935"/>
    <lineage>
        <taxon>Eukaryota</taxon>
        <taxon>Fungi</taxon>
        <taxon>Dikarya</taxon>
        <taxon>Ascomycota</taxon>
        <taxon>Pezizomycotina</taxon>
        <taxon>Pezizomycetes</taxon>
        <taxon>Pezizales</taxon>
        <taxon>Pyronemataceae</taxon>
        <taxon>Pyronema</taxon>
    </lineage>
</organism>
<feature type="transmembrane region" description="Helical" evidence="10">
    <location>
        <begin position="407"/>
        <end position="433"/>
    </location>
</feature>
<feature type="transmembrane region" description="Helical" evidence="10">
    <location>
        <begin position="171"/>
        <end position="191"/>
    </location>
</feature>
<dbReference type="GO" id="GO:0000329">
    <property type="term" value="C:fungal-type vacuole membrane"/>
    <property type="evidence" value="ECO:0007669"/>
    <property type="project" value="TreeGrafter"/>
</dbReference>
<evidence type="ECO:0000256" key="4">
    <source>
        <dbReference type="ARBA" id="ARBA00022554"/>
    </source>
</evidence>
<dbReference type="Proteomes" id="UP000018144">
    <property type="component" value="Unassembled WGS sequence"/>
</dbReference>
<feature type="transmembrane region" description="Helical" evidence="10">
    <location>
        <begin position="73"/>
        <end position="100"/>
    </location>
</feature>
<comment type="subcellular location">
    <subcellularLocation>
        <location evidence="1">Vacuole membrane</location>
        <topology evidence="1">Multi-pass membrane protein</topology>
    </subcellularLocation>
</comment>
<evidence type="ECO:0000256" key="1">
    <source>
        <dbReference type="ARBA" id="ARBA00004128"/>
    </source>
</evidence>
<feature type="transmembrane region" description="Helical" evidence="10">
    <location>
        <begin position="381"/>
        <end position="401"/>
    </location>
</feature>
<name>U4LW10_PYROM</name>
<keyword evidence="3" id="KW-0813">Transport</keyword>
<feature type="transmembrane region" description="Helical" evidence="10">
    <location>
        <begin position="144"/>
        <end position="165"/>
    </location>
</feature>
<dbReference type="OMA" id="PTMWWLA"/>
<keyword evidence="5 10" id="KW-0812">Transmembrane</keyword>
<dbReference type="Gene3D" id="1.20.1250.20">
    <property type="entry name" value="MFS general substrate transporter like domains"/>
    <property type="match status" value="2"/>
</dbReference>
<dbReference type="GO" id="GO:0022857">
    <property type="term" value="F:transmembrane transporter activity"/>
    <property type="evidence" value="ECO:0007669"/>
    <property type="project" value="InterPro"/>
</dbReference>
<evidence type="ECO:0000256" key="7">
    <source>
        <dbReference type="ARBA" id="ARBA00023136"/>
    </source>
</evidence>
<feature type="region of interest" description="Disordered" evidence="9">
    <location>
        <begin position="1"/>
        <end position="48"/>
    </location>
</feature>
<accession>U4LW10</accession>
<evidence type="ECO:0000256" key="5">
    <source>
        <dbReference type="ARBA" id="ARBA00022692"/>
    </source>
</evidence>
<evidence type="ECO:0000256" key="8">
    <source>
        <dbReference type="ARBA" id="ARBA00039330"/>
    </source>
</evidence>
<comment type="similarity">
    <text evidence="2">Belongs to the major facilitator superfamily.</text>
</comment>
<keyword evidence="6 10" id="KW-1133">Transmembrane helix</keyword>
<protein>
    <recommendedName>
        <fullName evidence="8">Probable transporter MCH1</fullName>
    </recommendedName>
</protein>
<dbReference type="InterPro" id="IPR036259">
    <property type="entry name" value="MFS_trans_sf"/>
</dbReference>
<dbReference type="InterPro" id="IPR011701">
    <property type="entry name" value="MFS"/>
</dbReference>
<reference evidence="11 12" key="1">
    <citation type="journal article" date="2013" name="PLoS Genet.">
        <title>The genome and development-dependent transcriptomes of Pyronema confluens: a window into fungal evolution.</title>
        <authorList>
            <person name="Traeger S."/>
            <person name="Altegoer F."/>
            <person name="Freitag M."/>
            <person name="Gabaldon T."/>
            <person name="Kempken F."/>
            <person name="Kumar A."/>
            <person name="Marcet-Houben M."/>
            <person name="Poggeler S."/>
            <person name="Stajich J.E."/>
            <person name="Nowrousian M."/>
        </authorList>
    </citation>
    <scope>NUCLEOTIDE SEQUENCE [LARGE SCALE GENOMIC DNA]</scope>
    <source>
        <strain evidence="12">CBS 100304</strain>
        <tissue evidence="11">Vegetative mycelium</tissue>
    </source>
</reference>
<keyword evidence="7 10" id="KW-0472">Membrane</keyword>
<dbReference type="PANTHER" id="PTHR21576:SF45">
    <property type="entry name" value="TRANSPORTER MCH1-RELATED"/>
    <property type="match status" value="1"/>
</dbReference>
<keyword evidence="12" id="KW-1185">Reference proteome</keyword>
<dbReference type="EMBL" id="HF935997">
    <property type="protein sequence ID" value="CCX33046.1"/>
    <property type="molecule type" value="Genomic_DNA"/>
</dbReference>
<feature type="compositionally biased region" description="Basic and acidic residues" evidence="9">
    <location>
        <begin position="30"/>
        <end position="48"/>
    </location>
</feature>
<evidence type="ECO:0000256" key="9">
    <source>
        <dbReference type="SAM" id="MobiDB-lite"/>
    </source>
</evidence>
<evidence type="ECO:0000256" key="10">
    <source>
        <dbReference type="SAM" id="Phobius"/>
    </source>
</evidence>
<dbReference type="PANTHER" id="PTHR21576">
    <property type="entry name" value="UNCHARACTERIZED NODULIN-LIKE PROTEIN"/>
    <property type="match status" value="1"/>
</dbReference>
<dbReference type="eggNOG" id="ENOG502QTNE">
    <property type="taxonomic scope" value="Eukaryota"/>
</dbReference>
<evidence type="ECO:0000256" key="6">
    <source>
        <dbReference type="ARBA" id="ARBA00022989"/>
    </source>
</evidence>
<evidence type="ECO:0000313" key="11">
    <source>
        <dbReference type="EMBL" id="CCX33046.1"/>
    </source>
</evidence>
<dbReference type="Pfam" id="PF07690">
    <property type="entry name" value="MFS_1"/>
    <property type="match status" value="1"/>
</dbReference>
<sequence length="513" mass="55684">MQPQHRKPSPFENTPLLGADHGYDNTTSYGHRDVESRSSGYRDRSHRDIAPPTAQLPIIDHSDNAYLAKIPRAWLSTISVLSALHNCLWAGSVLIFSLYAPLFNQKLGYRQMQINAVSTASELGMYLPVPVFGFICDQYGPAKLSLMSTSFFGPGYALAAAAYANNWDYKIMVVAFGLIGMGSSSMYFSGITACAKAIQGRRGLALAMPIACFGLSSLWEAQLVTYLFTGPDSILQVEKVFAFFSIAMPLVGMLGFLGLSPLDVNREDSVSTESEDLDDKGFFNSETMAFLKDRTMWAFATGVFLVTGPGEAFINNMGNLIQTLDQEVNIATQISYLSLTSTASRLVAGAVSDYFAPPLADETLPLAEAPRKRFIFSRMTILSIFSGIMFLGTFLIASGAVHNNPDLFSIVSSSIGIGYGAAFCLSPTVVSVVWGTKNFGTNWGFVIMTPALGAVVYGSLFASYYDKLAGDDGVCKGFVCIRNSFGYMAGSVVLAVVIWMMTWRRWSVKGVSV</sequence>
<evidence type="ECO:0000256" key="3">
    <source>
        <dbReference type="ARBA" id="ARBA00022448"/>
    </source>
</evidence>